<evidence type="ECO:0000313" key="2">
    <source>
        <dbReference type="EMBL" id="MBB5694235.1"/>
    </source>
</evidence>
<dbReference type="Proteomes" id="UP000580654">
    <property type="component" value="Unassembled WGS sequence"/>
</dbReference>
<name>A0A840Y0J5_9PROT</name>
<organism evidence="2 3">
    <name type="scientific">Muricoccus pecuniae</name>
    <dbReference type="NCBI Taxonomy" id="693023"/>
    <lineage>
        <taxon>Bacteria</taxon>
        <taxon>Pseudomonadati</taxon>
        <taxon>Pseudomonadota</taxon>
        <taxon>Alphaproteobacteria</taxon>
        <taxon>Acetobacterales</taxon>
        <taxon>Roseomonadaceae</taxon>
        <taxon>Muricoccus</taxon>
    </lineage>
</organism>
<keyword evidence="3" id="KW-1185">Reference proteome</keyword>
<gene>
    <name evidence="2" type="ORF">FHS87_002280</name>
</gene>
<reference evidence="2 3" key="1">
    <citation type="submission" date="2020-08" db="EMBL/GenBank/DDBJ databases">
        <title>Genomic Encyclopedia of Type Strains, Phase IV (KMG-IV): sequencing the most valuable type-strain genomes for metagenomic binning, comparative biology and taxonomic classification.</title>
        <authorList>
            <person name="Goeker M."/>
        </authorList>
    </citation>
    <scope>NUCLEOTIDE SEQUENCE [LARGE SCALE GENOMIC DNA]</scope>
    <source>
        <strain evidence="2 3">DSM 25622</strain>
    </source>
</reference>
<dbReference type="RefSeq" id="WP_184517945.1">
    <property type="nucleotide sequence ID" value="NZ_JACIJD010000009.1"/>
</dbReference>
<dbReference type="AlphaFoldDB" id="A0A840Y0J5"/>
<evidence type="ECO:0000313" key="3">
    <source>
        <dbReference type="Proteomes" id="UP000580654"/>
    </source>
</evidence>
<comment type="caution">
    <text evidence="2">The sequence shown here is derived from an EMBL/GenBank/DDBJ whole genome shotgun (WGS) entry which is preliminary data.</text>
</comment>
<dbReference type="EMBL" id="JACIJD010000009">
    <property type="protein sequence ID" value="MBB5694235.1"/>
    <property type="molecule type" value="Genomic_DNA"/>
</dbReference>
<proteinExistence type="predicted"/>
<feature type="transmembrane region" description="Helical" evidence="1">
    <location>
        <begin position="7"/>
        <end position="25"/>
    </location>
</feature>
<keyword evidence="1" id="KW-1133">Transmembrane helix</keyword>
<accession>A0A840Y0J5</accession>
<evidence type="ECO:0000256" key="1">
    <source>
        <dbReference type="SAM" id="Phobius"/>
    </source>
</evidence>
<protein>
    <submittedName>
        <fullName evidence="2">Uncharacterized protein</fullName>
    </submittedName>
</protein>
<sequence length="51" mass="5075">MGALSTPLLLAGAAGVVATFVLAFSGDTPGAMRMAGIASTALVLGMILRRR</sequence>
<feature type="transmembrane region" description="Helical" evidence="1">
    <location>
        <begin position="31"/>
        <end position="48"/>
    </location>
</feature>
<keyword evidence="1" id="KW-0812">Transmembrane</keyword>
<keyword evidence="1" id="KW-0472">Membrane</keyword>